<protein>
    <submittedName>
        <fullName evidence="2">Universal stress protein</fullName>
    </submittedName>
</protein>
<dbReference type="SUPFAM" id="SSF52402">
    <property type="entry name" value="Adenine nucleotide alpha hydrolases-like"/>
    <property type="match status" value="1"/>
</dbReference>
<comment type="caution">
    <text evidence="2">The sequence shown here is derived from an EMBL/GenBank/DDBJ whole genome shotgun (WGS) entry which is preliminary data.</text>
</comment>
<dbReference type="Gene3D" id="3.40.50.12370">
    <property type="match status" value="1"/>
</dbReference>
<gene>
    <name evidence="2" type="ORF">ENW48_10440</name>
</gene>
<evidence type="ECO:0000313" key="2">
    <source>
        <dbReference type="EMBL" id="HGZ12613.1"/>
    </source>
</evidence>
<dbReference type="AlphaFoldDB" id="A0A7C5ANH5"/>
<dbReference type="EMBL" id="DTKJ01000072">
    <property type="protein sequence ID" value="HGZ12613.1"/>
    <property type="molecule type" value="Genomic_DNA"/>
</dbReference>
<dbReference type="CDD" id="cd00293">
    <property type="entry name" value="USP-like"/>
    <property type="match status" value="1"/>
</dbReference>
<dbReference type="InterPro" id="IPR006016">
    <property type="entry name" value="UspA"/>
</dbReference>
<proteinExistence type="predicted"/>
<evidence type="ECO:0000259" key="1">
    <source>
        <dbReference type="Pfam" id="PF00582"/>
    </source>
</evidence>
<organism evidence="2">
    <name type="scientific">Desulfobacca acetoxidans</name>
    <dbReference type="NCBI Taxonomy" id="60893"/>
    <lineage>
        <taxon>Bacteria</taxon>
        <taxon>Pseudomonadati</taxon>
        <taxon>Thermodesulfobacteriota</taxon>
        <taxon>Desulfobaccia</taxon>
        <taxon>Desulfobaccales</taxon>
        <taxon>Desulfobaccaceae</taxon>
        <taxon>Desulfobacca</taxon>
    </lineage>
</organism>
<reference evidence="2" key="1">
    <citation type="journal article" date="2020" name="mSystems">
        <title>Genome- and Community-Level Interaction Insights into Carbon Utilization and Element Cycling Functions of Hydrothermarchaeota in Hydrothermal Sediment.</title>
        <authorList>
            <person name="Zhou Z."/>
            <person name="Liu Y."/>
            <person name="Xu W."/>
            <person name="Pan J."/>
            <person name="Luo Z.H."/>
            <person name="Li M."/>
        </authorList>
    </citation>
    <scope>NUCLEOTIDE SEQUENCE [LARGE SCALE GENOMIC DNA]</scope>
    <source>
        <strain evidence="2">SpSt-853</strain>
    </source>
</reference>
<accession>A0A7C5ANH5</accession>
<name>A0A7C5ANH5_9BACT</name>
<feature type="domain" description="UspA" evidence="1">
    <location>
        <begin position="2"/>
        <end position="161"/>
    </location>
</feature>
<sequence length="287" mass="32201">MKILFAGDEQPYSAFALKELIRLAMNTWADIILLGVQTHNASPGPVAPTLNLAFNRYRETFLNSWEGEDCPYALNNWQYEWIPVKEGLWEERLVCKSSKKDFRVHLRTGNPVAAILNESREEGSDLIVLGCTGGGECLWAGTPGVPQRVASEADCSVLLVKEEQPISRILACLDQTYISQESLEILNQMVTIHGAELEVIGVNPEGGLKKEVYTRLIEVGDYYQDRSIKITTRITEIADLEAFIAANGRQDLLALWMGKKSILSRFFPREWVGRLVARGQTSVLVMR</sequence>
<dbReference type="Pfam" id="PF00582">
    <property type="entry name" value="Usp"/>
    <property type="match status" value="1"/>
</dbReference>